<dbReference type="Proteomes" id="UP001212997">
    <property type="component" value="Unassembled WGS sequence"/>
</dbReference>
<comment type="caution">
    <text evidence="2">The sequence shown here is derived from an EMBL/GenBank/DDBJ whole genome shotgun (WGS) entry which is preliminary data.</text>
</comment>
<feature type="transmembrane region" description="Helical" evidence="1">
    <location>
        <begin position="189"/>
        <end position="212"/>
    </location>
</feature>
<protein>
    <submittedName>
        <fullName evidence="2">Uncharacterized protein</fullName>
    </submittedName>
</protein>
<name>A0AAD5UQP8_9APHY</name>
<evidence type="ECO:0000256" key="1">
    <source>
        <dbReference type="SAM" id="Phobius"/>
    </source>
</evidence>
<proteinExistence type="predicted"/>
<gene>
    <name evidence="2" type="ORF">NLI96_g11994</name>
</gene>
<reference evidence="2" key="1">
    <citation type="submission" date="2022-07" db="EMBL/GenBank/DDBJ databases">
        <title>Genome Sequence of Physisporinus lineatus.</title>
        <authorList>
            <person name="Buettner E."/>
        </authorList>
    </citation>
    <scope>NUCLEOTIDE SEQUENCE</scope>
    <source>
        <strain evidence="2">VT162</strain>
    </source>
</reference>
<dbReference type="EMBL" id="JANAWD010000898">
    <property type="protein sequence ID" value="KAJ3475198.1"/>
    <property type="molecule type" value="Genomic_DNA"/>
</dbReference>
<evidence type="ECO:0000313" key="2">
    <source>
        <dbReference type="EMBL" id="KAJ3475198.1"/>
    </source>
</evidence>
<dbReference type="AlphaFoldDB" id="A0AAD5UQP8"/>
<accession>A0AAD5UQP8</accession>
<organism evidence="2 3">
    <name type="scientific">Meripilus lineatus</name>
    <dbReference type="NCBI Taxonomy" id="2056292"/>
    <lineage>
        <taxon>Eukaryota</taxon>
        <taxon>Fungi</taxon>
        <taxon>Dikarya</taxon>
        <taxon>Basidiomycota</taxon>
        <taxon>Agaricomycotina</taxon>
        <taxon>Agaricomycetes</taxon>
        <taxon>Polyporales</taxon>
        <taxon>Meripilaceae</taxon>
        <taxon>Meripilus</taxon>
    </lineage>
</organism>
<sequence length="263" mass="29128">MCPSHYKLLPRPHSRAISSENLPNITPSSDTTGFRIHNRIWMEADGGGFGSLPAQSIPISVRNGHHSRETHQAFQTMILEGASLYLGDLTKEELFNPIPTPGMSAVSPLPAIPDNVVDFSGPLLLGHLFNWGLFGALSVQVYRLLPKYIVSVAYVLELLQVVLSTRDAFRTLGSHWGNMVELDKVGWQWFSVVFLGVFLGSMSQFFYAWRIWVFSSKIYVPIVVIVLSLFQTVAGLYGGVITAIGGKYSELQESTYKPASVCF</sequence>
<keyword evidence="1" id="KW-0472">Membrane</keyword>
<evidence type="ECO:0000313" key="3">
    <source>
        <dbReference type="Proteomes" id="UP001212997"/>
    </source>
</evidence>
<keyword evidence="3" id="KW-1185">Reference proteome</keyword>
<keyword evidence="1" id="KW-1133">Transmembrane helix</keyword>
<feature type="transmembrane region" description="Helical" evidence="1">
    <location>
        <begin position="218"/>
        <end position="244"/>
    </location>
</feature>
<keyword evidence="1" id="KW-0812">Transmembrane</keyword>